<comment type="caution">
    <text evidence="2">The sequence shown here is derived from an EMBL/GenBank/DDBJ whole genome shotgun (WGS) entry which is preliminary data.</text>
</comment>
<dbReference type="EC" id="1.3.1.-" evidence="2"/>
<dbReference type="PRINTS" id="PR00080">
    <property type="entry name" value="SDRFAMILY"/>
</dbReference>
<keyword evidence="2" id="KW-0560">Oxidoreductase</keyword>
<dbReference type="PANTHER" id="PTHR42879">
    <property type="entry name" value="3-OXOACYL-(ACYL-CARRIER-PROTEIN) REDUCTASE"/>
    <property type="match status" value="1"/>
</dbReference>
<sequence>MEFGITGKVAIIGGSSKGLGKACATALAKEGVNIVLCARNEEALQKTKTEIESLGVEVLALSVDMASAEDNQWVIDETILKFSRIDILVNNSGGPKPGTFRDVSMDDLDDAYHSVLKYNIRMIRGCLPHMEKNGWGRIVNITSITVKEPSPNMVLSNIFRSAVVSFAKTISKEIISKGITINNVSPGYFKTDRVTQLMKVRSETEGISINEYEQKAIQDFPHKRYMDPQELGDLVCYLCSEQAKSINGTTIQVDGGMLSGLL</sequence>
<dbReference type="InterPro" id="IPR036291">
    <property type="entry name" value="NAD(P)-bd_dom_sf"/>
</dbReference>
<protein>
    <submittedName>
        <fullName evidence="2">NADPH-dependent reductase BacG</fullName>
        <ecNumber evidence="2">1.3.1.-</ecNumber>
    </submittedName>
</protein>
<dbReference type="GO" id="GO:0016491">
    <property type="term" value="F:oxidoreductase activity"/>
    <property type="evidence" value="ECO:0007669"/>
    <property type="project" value="UniProtKB-KW"/>
</dbReference>
<evidence type="ECO:0000256" key="1">
    <source>
        <dbReference type="ARBA" id="ARBA00006484"/>
    </source>
</evidence>
<accession>A0A645BG65</accession>
<dbReference type="SUPFAM" id="SSF51735">
    <property type="entry name" value="NAD(P)-binding Rossmann-fold domains"/>
    <property type="match status" value="1"/>
</dbReference>
<name>A0A645BG65_9ZZZZ</name>
<reference evidence="2" key="1">
    <citation type="submission" date="2019-08" db="EMBL/GenBank/DDBJ databases">
        <authorList>
            <person name="Kucharzyk K."/>
            <person name="Murdoch R.W."/>
            <person name="Higgins S."/>
            <person name="Loffler F."/>
        </authorList>
    </citation>
    <scope>NUCLEOTIDE SEQUENCE</scope>
</reference>
<dbReference type="InterPro" id="IPR050259">
    <property type="entry name" value="SDR"/>
</dbReference>
<dbReference type="EMBL" id="VSSQ01019888">
    <property type="protein sequence ID" value="MPM64332.1"/>
    <property type="molecule type" value="Genomic_DNA"/>
</dbReference>
<comment type="similarity">
    <text evidence="1">Belongs to the short-chain dehydrogenases/reductases (SDR) family.</text>
</comment>
<dbReference type="InterPro" id="IPR002347">
    <property type="entry name" value="SDR_fam"/>
</dbReference>
<dbReference type="FunFam" id="3.40.50.720:FF:000084">
    <property type="entry name" value="Short-chain dehydrogenase reductase"/>
    <property type="match status" value="1"/>
</dbReference>
<evidence type="ECO:0000313" key="2">
    <source>
        <dbReference type="EMBL" id="MPM64332.1"/>
    </source>
</evidence>
<dbReference type="PANTHER" id="PTHR42879:SF6">
    <property type="entry name" value="NADPH-DEPENDENT REDUCTASE BACG"/>
    <property type="match status" value="1"/>
</dbReference>
<organism evidence="2">
    <name type="scientific">bioreactor metagenome</name>
    <dbReference type="NCBI Taxonomy" id="1076179"/>
    <lineage>
        <taxon>unclassified sequences</taxon>
        <taxon>metagenomes</taxon>
        <taxon>ecological metagenomes</taxon>
    </lineage>
</organism>
<dbReference type="Gene3D" id="3.40.50.720">
    <property type="entry name" value="NAD(P)-binding Rossmann-like Domain"/>
    <property type="match status" value="1"/>
</dbReference>
<dbReference type="CDD" id="cd05344">
    <property type="entry name" value="BKR_like_SDR_like"/>
    <property type="match status" value="1"/>
</dbReference>
<dbReference type="Pfam" id="PF13561">
    <property type="entry name" value="adh_short_C2"/>
    <property type="match status" value="1"/>
</dbReference>
<proteinExistence type="inferred from homology"/>
<dbReference type="PRINTS" id="PR00081">
    <property type="entry name" value="GDHRDH"/>
</dbReference>
<dbReference type="AlphaFoldDB" id="A0A645BG65"/>
<gene>
    <name evidence="2" type="primary">bacG_4</name>
    <name evidence="2" type="ORF">SDC9_111218</name>
</gene>